<keyword evidence="1" id="KW-0732">Signal</keyword>
<accession>A0A9D1FX86</accession>
<reference evidence="2" key="2">
    <citation type="journal article" date="2021" name="PeerJ">
        <title>Extensive microbial diversity within the chicken gut microbiome revealed by metagenomics and culture.</title>
        <authorList>
            <person name="Gilroy R."/>
            <person name="Ravi A."/>
            <person name="Getino M."/>
            <person name="Pursley I."/>
            <person name="Horton D.L."/>
            <person name="Alikhan N.F."/>
            <person name="Baker D."/>
            <person name="Gharbi K."/>
            <person name="Hall N."/>
            <person name="Watson M."/>
            <person name="Adriaenssens E.M."/>
            <person name="Foster-Nyarko E."/>
            <person name="Jarju S."/>
            <person name="Secka A."/>
            <person name="Antonio M."/>
            <person name="Oren A."/>
            <person name="Chaudhuri R.R."/>
            <person name="La Ragione R."/>
            <person name="Hildebrand F."/>
            <person name="Pallen M.J."/>
        </authorList>
    </citation>
    <scope>NUCLEOTIDE SEQUENCE</scope>
    <source>
        <strain evidence="2">CHK152-2994</strain>
    </source>
</reference>
<reference evidence="2" key="1">
    <citation type="submission" date="2020-10" db="EMBL/GenBank/DDBJ databases">
        <authorList>
            <person name="Gilroy R."/>
        </authorList>
    </citation>
    <scope>NUCLEOTIDE SEQUENCE</scope>
    <source>
        <strain evidence="2">CHK152-2994</strain>
    </source>
</reference>
<evidence type="ECO:0000313" key="2">
    <source>
        <dbReference type="EMBL" id="HIS83623.1"/>
    </source>
</evidence>
<proteinExistence type="predicted"/>
<protein>
    <submittedName>
        <fullName evidence="2">Uncharacterized protein</fullName>
    </submittedName>
</protein>
<feature type="chain" id="PRO_5039659217" evidence="1">
    <location>
        <begin position="22"/>
        <end position="111"/>
    </location>
</feature>
<comment type="caution">
    <text evidence="2">The sequence shown here is derived from an EMBL/GenBank/DDBJ whole genome shotgun (WGS) entry which is preliminary data.</text>
</comment>
<dbReference type="AlphaFoldDB" id="A0A9D1FX86"/>
<dbReference type="Proteomes" id="UP000824139">
    <property type="component" value="Unassembled WGS sequence"/>
</dbReference>
<organism evidence="2 3">
    <name type="scientific">Candidatus Scatenecus faecavium</name>
    <dbReference type="NCBI Taxonomy" id="2840915"/>
    <lineage>
        <taxon>Bacteria</taxon>
        <taxon>Candidatus Scatenecus</taxon>
    </lineage>
</organism>
<evidence type="ECO:0000256" key="1">
    <source>
        <dbReference type="SAM" id="SignalP"/>
    </source>
</evidence>
<gene>
    <name evidence="2" type="ORF">IAD41_08485</name>
</gene>
<dbReference type="EMBL" id="DVJO01000182">
    <property type="protein sequence ID" value="HIS83623.1"/>
    <property type="molecule type" value="Genomic_DNA"/>
</dbReference>
<name>A0A9D1FX86_9BACT</name>
<feature type="signal peptide" evidence="1">
    <location>
        <begin position="1"/>
        <end position="21"/>
    </location>
</feature>
<sequence length="111" mass="12683">MKKVKYGILLSLITIGTSAFAFSGADIPGGAMNQIMGAGGATQIHDMQMIKDMNFRYQEYNDYKDLKEQKEAKNKEFELTEPAMKRIYNQQPKQNVQFVEQNGQLKIRSIE</sequence>
<evidence type="ECO:0000313" key="3">
    <source>
        <dbReference type="Proteomes" id="UP000824139"/>
    </source>
</evidence>